<gene>
    <name evidence="3" type="ORF">FC40_GL000699</name>
</gene>
<dbReference type="PATRIC" id="fig|1423755.3.peg.752"/>
<keyword evidence="1" id="KW-0472">Membrane</keyword>
<keyword evidence="1" id="KW-1133">Transmembrane helix</keyword>
<evidence type="ECO:0000256" key="1">
    <source>
        <dbReference type="SAM" id="Phobius"/>
    </source>
</evidence>
<dbReference type="Gene3D" id="1.20.144.10">
    <property type="entry name" value="Phosphatidic acid phosphatase type 2/haloperoxidase"/>
    <property type="match status" value="1"/>
</dbReference>
<sequence length="229" mass="26343">MNIIEKILDFEEFPNKNWHRKAFISSFVILVFILLMEIFKIRSFQNFEKSITGWFSGKYGHPMMTLGEGFLNDMMTIAAKFFDTKPMAIFAVILAIGLIYFKKYLQAFWMVYIVASGGVIGIILKKIVQRPRPLHHLVADDGFSFPSGHALASTLLIWSVIIVILPLIKRGLVKELIRYLLILIWGCILFSRLYFGAHYIGDVIGGVSLAFTWIFLNLLVWVQIFRKIS</sequence>
<feature type="transmembrane region" description="Helical" evidence="1">
    <location>
        <begin position="108"/>
        <end position="128"/>
    </location>
</feature>
<name>A0A0R1WM75_9LACO</name>
<dbReference type="EMBL" id="AZGD01000090">
    <property type="protein sequence ID" value="KRM18910.1"/>
    <property type="molecule type" value="Genomic_DNA"/>
</dbReference>
<accession>A0A0R1WM75</accession>
<dbReference type="InterPro" id="IPR036938">
    <property type="entry name" value="PAP2/HPO_sf"/>
</dbReference>
<dbReference type="SUPFAM" id="SSF48317">
    <property type="entry name" value="Acid phosphatase/Vanadium-dependent haloperoxidase"/>
    <property type="match status" value="1"/>
</dbReference>
<feature type="transmembrane region" description="Helical" evidence="1">
    <location>
        <begin position="148"/>
        <end position="167"/>
    </location>
</feature>
<feature type="domain" description="Phosphatidic acid phosphatase type 2/haloperoxidase" evidence="2">
    <location>
        <begin position="106"/>
        <end position="218"/>
    </location>
</feature>
<dbReference type="OrthoDB" id="9789113at2"/>
<dbReference type="STRING" id="1423755.FC40_GL000699"/>
<feature type="transmembrane region" description="Helical" evidence="1">
    <location>
        <begin position="21"/>
        <end position="39"/>
    </location>
</feature>
<dbReference type="InterPro" id="IPR000326">
    <property type="entry name" value="PAP2/HPO"/>
</dbReference>
<proteinExistence type="predicted"/>
<keyword evidence="4" id="KW-1185">Reference proteome</keyword>
<feature type="transmembrane region" description="Helical" evidence="1">
    <location>
        <begin position="179"/>
        <end position="197"/>
    </location>
</feature>
<feature type="transmembrane region" description="Helical" evidence="1">
    <location>
        <begin position="84"/>
        <end position="101"/>
    </location>
</feature>
<protein>
    <submittedName>
        <fullName evidence="3">Phosphatidylglycerophosphatase B</fullName>
    </submittedName>
</protein>
<evidence type="ECO:0000313" key="3">
    <source>
        <dbReference type="EMBL" id="KRM18910.1"/>
    </source>
</evidence>
<dbReference type="PANTHER" id="PTHR14969:SF13">
    <property type="entry name" value="AT30094P"/>
    <property type="match status" value="1"/>
</dbReference>
<evidence type="ECO:0000259" key="2">
    <source>
        <dbReference type="SMART" id="SM00014"/>
    </source>
</evidence>
<evidence type="ECO:0000313" key="4">
    <source>
        <dbReference type="Proteomes" id="UP000051054"/>
    </source>
</evidence>
<dbReference type="eggNOG" id="COG0671">
    <property type="taxonomic scope" value="Bacteria"/>
</dbReference>
<dbReference type="SMART" id="SM00014">
    <property type="entry name" value="acidPPc"/>
    <property type="match status" value="1"/>
</dbReference>
<dbReference type="PANTHER" id="PTHR14969">
    <property type="entry name" value="SPHINGOSINE-1-PHOSPHATE PHOSPHOHYDROLASE"/>
    <property type="match status" value="1"/>
</dbReference>
<reference evidence="3 4" key="1">
    <citation type="journal article" date="2015" name="Genome Announc.">
        <title>Expanding the biotechnology potential of lactobacilli through comparative genomics of 213 strains and associated genera.</title>
        <authorList>
            <person name="Sun Z."/>
            <person name="Harris H.M."/>
            <person name="McCann A."/>
            <person name="Guo C."/>
            <person name="Argimon S."/>
            <person name="Zhang W."/>
            <person name="Yang X."/>
            <person name="Jeffery I.B."/>
            <person name="Cooney J.C."/>
            <person name="Kagawa T.F."/>
            <person name="Liu W."/>
            <person name="Song Y."/>
            <person name="Salvetti E."/>
            <person name="Wrobel A."/>
            <person name="Rasinkangas P."/>
            <person name="Parkhill J."/>
            <person name="Rea M.C."/>
            <person name="O'Sullivan O."/>
            <person name="Ritari J."/>
            <person name="Douillard F.P."/>
            <person name="Paul Ross R."/>
            <person name="Yang R."/>
            <person name="Briner A.E."/>
            <person name="Felis G.E."/>
            <person name="de Vos W.M."/>
            <person name="Barrangou R."/>
            <person name="Klaenhammer T.R."/>
            <person name="Caufield P.W."/>
            <person name="Cui Y."/>
            <person name="Zhang H."/>
            <person name="O'Toole P.W."/>
        </authorList>
    </citation>
    <scope>NUCLEOTIDE SEQUENCE [LARGE SCALE GENOMIC DNA]</scope>
    <source>
        <strain evidence="3 4">DSM 18933</strain>
    </source>
</reference>
<dbReference type="RefSeq" id="WP_025022513.1">
    <property type="nucleotide sequence ID" value="NZ_AZGD01000090.1"/>
</dbReference>
<dbReference type="Pfam" id="PF01569">
    <property type="entry name" value="PAP2"/>
    <property type="match status" value="1"/>
</dbReference>
<feature type="transmembrane region" description="Helical" evidence="1">
    <location>
        <begin position="203"/>
        <end position="225"/>
    </location>
</feature>
<dbReference type="CDD" id="cd03392">
    <property type="entry name" value="PAP2_like_2"/>
    <property type="match status" value="1"/>
</dbReference>
<organism evidence="3 4">
    <name type="scientific">Ligilactobacillus hayakitensis DSM 18933 = JCM 14209</name>
    <dbReference type="NCBI Taxonomy" id="1423755"/>
    <lineage>
        <taxon>Bacteria</taxon>
        <taxon>Bacillati</taxon>
        <taxon>Bacillota</taxon>
        <taxon>Bacilli</taxon>
        <taxon>Lactobacillales</taxon>
        <taxon>Lactobacillaceae</taxon>
        <taxon>Ligilactobacillus</taxon>
    </lineage>
</organism>
<dbReference type="AlphaFoldDB" id="A0A0R1WM75"/>
<keyword evidence="1" id="KW-0812">Transmembrane</keyword>
<dbReference type="Proteomes" id="UP000051054">
    <property type="component" value="Unassembled WGS sequence"/>
</dbReference>
<comment type="caution">
    <text evidence="3">The sequence shown here is derived from an EMBL/GenBank/DDBJ whole genome shotgun (WGS) entry which is preliminary data.</text>
</comment>